<dbReference type="AlphaFoldDB" id="Q1DBH4"/>
<evidence type="ECO:0000313" key="1">
    <source>
        <dbReference type="EMBL" id="ABF89651.1"/>
    </source>
</evidence>
<dbReference type="KEGG" id="mxa:MXAN_1749"/>
<gene>
    <name evidence="1" type="ordered locus">MXAN_1749</name>
</gene>
<dbReference type="EnsemblBacteria" id="ABF89651">
    <property type="protein sequence ID" value="ABF89651"/>
    <property type="gene ID" value="MXAN_1749"/>
</dbReference>
<sequence>MNHFHGVQDYLPHARSMLALVRERSVITPNGTETSRELHFFVSTRKPTDAEAMATFGLGKPRDGTGY</sequence>
<accession>Q1DBH4</accession>
<proteinExistence type="predicted"/>
<name>Q1DBH4_MYXXD</name>
<protein>
    <submittedName>
        <fullName evidence="1">Uncharacterized protein</fullName>
    </submittedName>
</protein>
<dbReference type="HOGENOM" id="CLU_2807937_0_0_7"/>
<evidence type="ECO:0000313" key="2">
    <source>
        <dbReference type="Proteomes" id="UP000002402"/>
    </source>
</evidence>
<dbReference type="Proteomes" id="UP000002402">
    <property type="component" value="Chromosome"/>
</dbReference>
<reference evidence="1 2" key="1">
    <citation type="journal article" date="2006" name="Proc. Natl. Acad. Sci. U.S.A.">
        <title>Evolution of sensory complexity recorded in a myxobacterial genome.</title>
        <authorList>
            <person name="Goldman B.S."/>
            <person name="Nierman W.C."/>
            <person name="Kaiser D."/>
            <person name="Slater S.C."/>
            <person name="Durkin A.S."/>
            <person name="Eisen J.A."/>
            <person name="Ronning C.M."/>
            <person name="Barbazuk W.B."/>
            <person name="Blanchard M."/>
            <person name="Field C."/>
            <person name="Halling C."/>
            <person name="Hinkle G."/>
            <person name="Iartchuk O."/>
            <person name="Kim H.S."/>
            <person name="Mackenzie C."/>
            <person name="Madupu R."/>
            <person name="Miller N."/>
            <person name="Shvartsbeyn A."/>
            <person name="Sullivan S.A."/>
            <person name="Vaudin M."/>
            <person name="Wiegand R."/>
            <person name="Kaplan H.B."/>
        </authorList>
    </citation>
    <scope>NUCLEOTIDE SEQUENCE [LARGE SCALE GENOMIC DNA]</scope>
    <source>
        <strain evidence="2">DK1622</strain>
    </source>
</reference>
<dbReference type="RefSeq" id="WP_011551858.1">
    <property type="nucleotide sequence ID" value="NC_008095.1"/>
</dbReference>
<dbReference type="GeneID" id="41364835"/>
<keyword evidence="2" id="KW-1185">Reference proteome</keyword>
<organism evidence="1 2">
    <name type="scientific">Myxococcus xanthus (strain DK1622)</name>
    <dbReference type="NCBI Taxonomy" id="246197"/>
    <lineage>
        <taxon>Bacteria</taxon>
        <taxon>Pseudomonadati</taxon>
        <taxon>Myxococcota</taxon>
        <taxon>Myxococcia</taxon>
        <taxon>Myxococcales</taxon>
        <taxon>Cystobacterineae</taxon>
        <taxon>Myxococcaceae</taxon>
        <taxon>Myxococcus</taxon>
    </lineage>
</organism>
<dbReference type="EMBL" id="CP000113">
    <property type="protein sequence ID" value="ABF89651.1"/>
    <property type="molecule type" value="Genomic_DNA"/>
</dbReference>